<sequence length="76" mass="7992">MHLAPGGRALQGLLARFGSGALGVDGLGSGRLGGRGGQCRSEEDETDRPNRPGGPRSWPRRKGAPCLVATQARERR</sequence>
<evidence type="ECO:0000313" key="2">
    <source>
        <dbReference type="EMBL" id="MBK1661892.1"/>
    </source>
</evidence>
<dbReference type="Proteomes" id="UP000697995">
    <property type="component" value="Unassembled WGS sequence"/>
</dbReference>
<evidence type="ECO:0000256" key="1">
    <source>
        <dbReference type="SAM" id="MobiDB-lite"/>
    </source>
</evidence>
<feature type="region of interest" description="Disordered" evidence="1">
    <location>
        <begin position="24"/>
        <end position="76"/>
    </location>
</feature>
<protein>
    <submittedName>
        <fullName evidence="2">Uncharacterized protein</fullName>
    </submittedName>
</protein>
<keyword evidence="3" id="KW-1185">Reference proteome</keyword>
<evidence type="ECO:0000313" key="3">
    <source>
        <dbReference type="Proteomes" id="UP000697995"/>
    </source>
</evidence>
<organism evidence="2 3">
    <name type="scientific">Paracraurococcus ruber</name>
    <dbReference type="NCBI Taxonomy" id="77675"/>
    <lineage>
        <taxon>Bacteria</taxon>
        <taxon>Pseudomonadati</taxon>
        <taxon>Pseudomonadota</taxon>
        <taxon>Alphaproteobacteria</taxon>
        <taxon>Acetobacterales</taxon>
        <taxon>Roseomonadaceae</taxon>
        <taxon>Paracraurococcus</taxon>
    </lineage>
</organism>
<gene>
    <name evidence="2" type="ORF">CKO45_27245</name>
</gene>
<reference evidence="2 3" key="1">
    <citation type="journal article" date="2020" name="Microorganisms">
        <title>Osmotic Adaptation and Compatible Solute Biosynthesis of Phototrophic Bacteria as Revealed from Genome Analyses.</title>
        <authorList>
            <person name="Imhoff J.F."/>
            <person name="Rahn T."/>
            <person name="Kunzel S."/>
            <person name="Keller A."/>
            <person name="Neulinger S.C."/>
        </authorList>
    </citation>
    <scope>NUCLEOTIDE SEQUENCE [LARGE SCALE GENOMIC DNA]</scope>
    <source>
        <strain evidence="2 3">DSM 15382</strain>
    </source>
</reference>
<accession>A0ABS1D750</accession>
<proteinExistence type="predicted"/>
<dbReference type="EMBL" id="NRSG01000397">
    <property type="protein sequence ID" value="MBK1661892.1"/>
    <property type="molecule type" value="Genomic_DNA"/>
</dbReference>
<comment type="caution">
    <text evidence="2">The sequence shown here is derived from an EMBL/GenBank/DDBJ whole genome shotgun (WGS) entry which is preliminary data.</text>
</comment>
<name>A0ABS1D750_9PROT</name>
<feature type="compositionally biased region" description="Gly residues" evidence="1">
    <location>
        <begin position="24"/>
        <end position="37"/>
    </location>
</feature>